<feature type="domain" description="Fibronectin type-III" evidence="1">
    <location>
        <begin position="1657"/>
        <end position="1743"/>
    </location>
</feature>
<comment type="caution">
    <text evidence="2">The sequence shown here is derived from an EMBL/GenBank/DDBJ whole genome shotgun (WGS) entry which is preliminary data.</text>
</comment>
<dbReference type="Gene3D" id="2.60.40.10">
    <property type="entry name" value="Immunoglobulins"/>
    <property type="match status" value="17"/>
</dbReference>
<dbReference type="PANTHER" id="PTHR47135">
    <property type="entry name" value="FIBRONECTIN TYPE III DOMAIN-CONTAINING PROTEIN 7"/>
    <property type="match status" value="1"/>
</dbReference>
<feature type="domain" description="Fibronectin type-III" evidence="1">
    <location>
        <begin position="2092"/>
        <end position="2181"/>
    </location>
</feature>
<reference evidence="2 3" key="1">
    <citation type="submission" date="2021-07" db="EMBL/GenBank/DDBJ databases">
        <authorList>
            <person name="Imarazene B."/>
            <person name="Zahm M."/>
            <person name="Klopp C."/>
            <person name="Cabau C."/>
            <person name="Beille S."/>
            <person name="Jouanno E."/>
            <person name="Castinel A."/>
            <person name="Lluch J."/>
            <person name="Gil L."/>
            <person name="Kuchtly C."/>
            <person name="Lopez Roques C."/>
            <person name="Donnadieu C."/>
            <person name="Parrinello H."/>
            <person name="Journot L."/>
            <person name="Du K."/>
            <person name="Schartl M."/>
            <person name="Retaux S."/>
            <person name="Guiguen Y."/>
        </authorList>
    </citation>
    <scope>NUCLEOTIDE SEQUENCE [LARGE SCALE GENOMIC DNA]</scope>
    <source>
        <strain evidence="2">Pach_M1</strain>
        <tissue evidence="2">Testis</tissue>
    </source>
</reference>
<sequence>LHTGPCDPQNVTASLQCSSGAATVTWSASDGASGYTVLAQTDGGQTLAASCSTSSTSCQLTSLTCGKAFNITVLAGDATCNTTSKPSTAVVTAPCRPVNISVDQQCSSNSAVVRWGSSETALSYSVTALDSLGGNVTCSSVSSSCVLTGLSCGRKYNVTVVSRNSQCVSEVSSSVELSTAPCNTTVLSFTGNCSSNSGKISWASAAGATVYNTRVMAGNVQVTSCSTADTSCVVSLGCGQSYSAVVVASSGICNSSDSPSFQFRSAPCLPQNVSAALDCAANLLAVQWQGTSTTDLYTAVATSSSGQQASCNISSTTSCSISGLHCGQTYNISVVSSSSNCSTLQVSGGQVQSAPCKPVNISVDQQCSSNSAVVRWGSSETALSYSVTALDSLGGNVTCSSVSSSCVLTGLSCGRKYNVTVVSRNSQCVSEVSSSVELSTAPCLPQNVSAALDCAANLLAVQWQGTSTTNLYTAVATSSSGQQASCNISSTTSCSISGLHCGQTYNISVVSSSSNCSTLQVSGGQVQSAPCKPVNISVDQQCSSNSAVVRWGSSETALSYSVTALDSLGGNVTCSSVSSSCVLTGLSCGRKYNVTVVSRNSQCVSEVSSSVELSTGISPSQTLSHWIHGYLPLTDPFTLDTWVSHPHRPFHTGYTGISPSQSLSHWIVRLANLHCRFTENNLKMITLKRINLTKTSSQPHQNIQSTSPKHPTNYTKISSHLNKTSIQPHQNIQSTSPKHPVNLTKTSSQTHQNIHIQMYSLLSSSLTLSSSCPAPCSPTHVSASLNCTSNSVSVWWDTVPGVSWYLVNAVGSGGYNSSCSSSGPQCSVTGLQCGQDYSVTVSAQNNGCSSPASQNITLSAAPCPSINLQASLDCSSSSALISWTPGNGTQYSNVTIQTLQLPQLLFCGSNGSSCNISALPCGQSYTVTATGYRQSCSTPSIASVLLNTAPCVPQNVQSQLLTCQSGNLSVSWQPSAGALSYRAEAVTLPGHLLSCDSNSTSCVISALSCGQSYDVSVVGVGDGCNSSHSTATIARGAPCPPSSVSAMVHCTNNTAAVSWTSLGFVGSVYIATAVSSTGSITGAQCNSTGSSCALTGLQCGTQYNVTVTATKDNCTSLPSAAYSFTTAPCEPSLDGVSLDCGSGSAVVVWSGSGQADLYSVSAVDGQGDQLGCNSTQTQSCSVSGLRCGRTYAFSVTALRGQCTSAASNTLHTQTAACPAQAIQTTVGCLNSTATVSWSPGSGAASYTATLQSSDGNAYTCNSTGASCDITHLPCGQTYSVMVSAKGQNCSGTNSTGSPVKTAPCVPQILSASVNCSRNTASVSWLSSPGALVYFVTANSSSGLSANCTSVNTSCDLLTLACGVAYTVTVMAKDNNCSSACSAPVQLQTVPCVPQNLVPLVDCATNGVSVSWSPSLGAHLYKVTLQDSNGLSGTCQSSGGQCNVTGLSCGRVYHVSLTASDNQCTSAPSTSTDFQSVPCAASSISAVLNCTTDTAVVAWGAGAGSQGYSVSAVASLGQITGCSSNNSSTSCTLSNLKCGAAYAVSVQTLGASCNRSSTMSGQLITEPCVPQNLSVQYDTIVGLLFWDFTPGADRFTALAKASQGPNDTCLNVTDTFCTLSNTECGQIYNVTVTAYNSACNGTGTATSLPYSLQTEPCPPQNVRTELNCSTHNTSVSWDASLVAVGYVVFLQGRNGDFLVFSTQQTSFSIPGLSCGTVYTTYVQALGQVYNSSYSESVNLLSAPCSPDSAGVVVQVDCSTDSALISWPFSAGADNYTAMVRGSGGHLTSCFTQDNHCNVTVQCGQTYNLTLTSTNQQCQIPSNTNTTFRSRPCAPTGLVVVPGSGCGSAAAVLSWSAADAEQYLLRGWSRDGHALFISTNKTTVNLNHLHCSQEYNFTITASTQQCNSTPSVPAQLQTGPCSAGNISAALDCSSSTAVVSWQPSNNTALYTATLQDSSGPPLSCVGVGSQCSISGLSCGKNYSVTVTVTNDQCNSTTVLPSGLQTGPCAPVNVSVLSYCANNSAVVVWDQSTGATSYHVYANSSNSHASCQSTTPTCTLTNLTCGSSYSVQVVAEGSCTSAPSLPVVLNTGPCQPQNLSVDVQCVNSTAVLSWAGQTGAVEYFATAQSTNSSTLYCQTTGTSCSLEGLQCGSEYNFSVVASNGVCNSSASKPITGGGVPCPPATFRVVQSVLMGLGQLLRAYWSTVNCPDSRYLLEVSGSIQGNAQSLFQMTSYWTSRTYFETPVPCGSTYSASVRAQNSAGTSAPSAVLTGISVPCPPLSVTFTGSNASAVVSWNSSLYANVYHVYQVTGDSRVQLCNTTGLSCAVTNVNSNLIVVTAGNTAGESAGTSDVHVVSGGVRRRRDAKQTKLYELNGPNAKFTMATADSLWLEWNKVKGAEFYSMLIQEQSSSSKPVSMTVYGEASIISDLKPATTYCVSLSAGSESTEGPFSEPVCVRTAALS</sequence>
<feature type="domain" description="Fibronectin type-III" evidence="1">
    <location>
        <begin position="1130"/>
        <end position="1217"/>
    </location>
</feature>
<dbReference type="EMBL" id="JAICCE010000004">
    <property type="protein sequence ID" value="KAG9278112.1"/>
    <property type="molecule type" value="Genomic_DNA"/>
</dbReference>
<evidence type="ECO:0000313" key="2">
    <source>
        <dbReference type="EMBL" id="KAG9278112.1"/>
    </source>
</evidence>
<dbReference type="Pfam" id="PF09294">
    <property type="entry name" value="Interfer-bind"/>
    <property type="match status" value="1"/>
</dbReference>
<feature type="domain" description="Fibronectin type-III" evidence="1">
    <location>
        <begin position="2007"/>
        <end position="2091"/>
    </location>
</feature>
<dbReference type="PANTHER" id="PTHR47135:SF3">
    <property type="entry name" value="FIBRONECTIN TYPE-III DOMAIN-CONTAINING PROTEIN"/>
    <property type="match status" value="1"/>
</dbReference>
<proteinExistence type="predicted"/>
<evidence type="ECO:0000313" key="3">
    <source>
        <dbReference type="Proteomes" id="UP000752171"/>
    </source>
</evidence>
<feature type="domain" description="Fibronectin type-III" evidence="1">
    <location>
        <begin position="2372"/>
        <end position="2459"/>
    </location>
</feature>
<dbReference type="PROSITE" id="PS50853">
    <property type="entry name" value="FN3"/>
    <property type="match status" value="16"/>
</dbReference>
<feature type="domain" description="Fibronectin type-III" evidence="1">
    <location>
        <begin position="777"/>
        <end position="863"/>
    </location>
</feature>
<accession>A0A8T2M867</accession>
<feature type="non-terminal residue" evidence="2">
    <location>
        <position position="1"/>
    </location>
</feature>
<feature type="domain" description="Fibronectin type-III" evidence="1">
    <location>
        <begin position="1040"/>
        <end position="1129"/>
    </location>
</feature>
<feature type="domain" description="Fibronectin type-III" evidence="1">
    <location>
        <begin position="7"/>
        <end position="95"/>
    </location>
</feature>
<feature type="domain" description="Fibronectin type-III" evidence="1">
    <location>
        <begin position="532"/>
        <end position="618"/>
    </location>
</feature>
<dbReference type="InterPro" id="IPR003961">
    <property type="entry name" value="FN3_dom"/>
</dbReference>
<dbReference type="CDD" id="cd00063">
    <property type="entry name" value="FN3"/>
    <property type="match status" value="7"/>
</dbReference>
<dbReference type="SMART" id="SM00060">
    <property type="entry name" value="FN3"/>
    <property type="match status" value="22"/>
</dbReference>
<dbReference type="Pfam" id="PF00041">
    <property type="entry name" value="fn3"/>
    <property type="match status" value="6"/>
</dbReference>
<organism evidence="2 3">
    <name type="scientific">Astyanax mexicanus</name>
    <name type="common">Blind cave fish</name>
    <name type="synonym">Astyanax fasciatus mexicanus</name>
    <dbReference type="NCBI Taxonomy" id="7994"/>
    <lineage>
        <taxon>Eukaryota</taxon>
        <taxon>Metazoa</taxon>
        <taxon>Chordata</taxon>
        <taxon>Craniata</taxon>
        <taxon>Vertebrata</taxon>
        <taxon>Euteleostomi</taxon>
        <taxon>Actinopterygii</taxon>
        <taxon>Neopterygii</taxon>
        <taxon>Teleostei</taxon>
        <taxon>Ostariophysi</taxon>
        <taxon>Characiformes</taxon>
        <taxon>Characoidei</taxon>
        <taxon>Acestrorhamphidae</taxon>
        <taxon>Acestrorhamphinae</taxon>
        <taxon>Astyanax</taxon>
    </lineage>
</organism>
<feature type="domain" description="Fibronectin type-III" evidence="1">
    <location>
        <begin position="952"/>
        <end position="1039"/>
    </location>
</feature>
<gene>
    <name evidence="2" type="primary">FNDC7</name>
    <name evidence="2" type="ORF">AMEX_G5916</name>
</gene>
<evidence type="ECO:0000259" key="1">
    <source>
        <dbReference type="PROSITE" id="PS50853"/>
    </source>
</evidence>
<feature type="domain" description="Fibronectin type-III" evidence="1">
    <location>
        <begin position="1392"/>
        <end position="1478"/>
    </location>
</feature>
<dbReference type="OrthoDB" id="9927686at2759"/>
<dbReference type="SUPFAM" id="SSF49265">
    <property type="entry name" value="Fibronectin type III"/>
    <property type="match status" value="17"/>
</dbReference>
<dbReference type="InterPro" id="IPR013783">
    <property type="entry name" value="Ig-like_fold"/>
</dbReference>
<feature type="domain" description="Fibronectin type-III" evidence="1">
    <location>
        <begin position="1832"/>
        <end position="1919"/>
    </location>
</feature>
<name>A0A8T2M867_ASTMX</name>
<dbReference type="InterPro" id="IPR015373">
    <property type="entry name" value="Interferon/interleukin_rcp_dom"/>
</dbReference>
<protein>
    <submittedName>
        <fullName evidence="2">Fibronectin-like</fullName>
    </submittedName>
</protein>
<feature type="domain" description="Fibronectin type-III" evidence="1">
    <location>
        <begin position="357"/>
        <end position="443"/>
    </location>
</feature>
<feature type="domain" description="Fibronectin type-III" evidence="1">
    <location>
        <begin position="1305"/>
        <end position="1391"/>
    </location>
</feature>
<feature type="domain" description="Fibronectin type-III" evidence="1">
    <location>
        <begin position="1218"/>
        <end position="1304"/>
    </location>
</feature>
<dbReference type="Proteomes" id="UP000752171">
    <property type="component" value="Unassembled WGS sequence"/>
</dbReference>
<dbReference type="InterPro" id="IPR036116">
    <property type="entry name" value="FN3_sf"/>
</dbReference>
<feature type="domain" description="Fibronectin type-III" evidence="1">
    <location>
        <begin position="96"/>
        <end position="182"/>
    </location>
</feature>